<evidence type="ECO:0000313" key="3">
    <source>
        <dbReference type="EnsemblMetazoa" id="MDOA007464-PA"/>
    </source>
</evidence>
<dbReference type="eggNOG" id="KOG2947">
    <property type="taxonomic scope" value="Eukaryota"/>
</dbReference>
<evidence type="ECO:0000313" key="4">
    <source>
        <dbReference type="Proteomes" id="UP001652621"/>
    </source>
</evidence>
<organism evidence="3">
    <name type="scientific">Musca domestica</name>
    <name type="common">House fly</name>
    <dbReference type="NCBI Taxonomy" id="7370"/>
    <lineage>
        <taxon>Eukaryota</taxon>
        <taxon>Metazoa</taxon>
        <taxon>Ecdysozoa</taxon>
        <taxon>Arthropoda</taxon>
        <taxon>Hexapoda</taxon>
        <taxon>Insecta</taxon>
        <taxon>Pterygota</taxon>
        <taxon>Neoptera</taxon>
        <taxon>Endopterygota</taxon>
        <taxon>Diptera</taxon>
        <taxon>Brachycera</taxon>
        <taxon>Muscomorpha</taxon>
        <taxon>Muscoidea</taxon>
        <taxon>Muscidae</taxon>
        <taxon>Musca</taxon>
    </lineage>
</organism>
<feature type="chain" id="PRO_5014271596" evidence="1">
    <location>
        <begin position="22"/>
        <end position="318"/>
    </location>
</feature>
<dbReference type="KEGG" id="mde:101899690"/>
<dbReference type="RefSeq" id="XP_005183579.1">
    <property type="nucleotide sequence ID" value="XM_005183522.3"/>
</dbReference>
<dbReference type="SUPFAM" id="SSF53613">
    <property type="entry name" value="Ribokinase-like"/>
    <property type="match status" value="1"/>
</dbReference>
<evidence type="ECO:0000313" key="6">
    <source>
        <dbReference type="RefSeq" id="XP_058985067.1"/>
    </source>
</evidence>
<dbReference type="Proteomes" id="UP001652621">
    <property type="component" value="Unplaced"/>
</dbReference>
<name>A0A1I8MQP4_MUSDO</name>
<dbReference type="InterPro" id="IPR029056">
    <property type="entry name" value="Ribokinase-like"/>
</dbReference>
<dbReference type="VEuPathDB" id="VectorBase:MDOMA2_017252"/>
<proteinExistence type="predicted"/>
<dbReference type="STRING" id="7370.A0A1I8MQP4"/>
<evidence type="ECO:0000256" key="1">
    <source>
        <dbReference type="SAM" id="SignalP"/>
    </source>
</evidence>
<dbReference type="RefSeq" id="XP_058985067.1">
    <property type="nucleotide sequence ID" value="XM_059129084.1"/>
</dbReference>
<dbReference type="EnsemblMetazoa" id="MDOA007464-RA">
    <property type="protein sequence ID" value="MDOA007464-PA"/>
    <property type="gene ID" value="MDOA007464"/>
</dbReference>
<sequence>MSEKRVLCVGMCVLDIIHVCAEYPQEDTDRRCQNGYWQRGGNASNNSTVLRKLGAPCEFLGMISTSPAFQFLYEDCRQRGIHIEQCPTTAMDPPFSSIILVKSKGTRTIVHSNPGFPILTYEDFKKIDLSWYSWIHFEGRNVEETRQMIEWIRKHNQEMKNNEIKISVELEKLNRDLFELASRADVVFVSKDIAEHMGWKTAKEAVYGAKEIIHDMRKKEKSEDNFKRPTTDIICPWGSVSSDCLSSSGEYDSVPAFHVNEVVDSLGAGDTFLAACIYALHFLKKPLSQAVRYANQAAAFKIQRRGYDEIDQFQIKEI</sequence>
<reference evidence="6 7" key="2">
    <citation type="submission" date="2025-05" db="UniProtKB">
        <authorList>
            <consortium name="RefSeq"/>
        </authorList>
    </citation>
    <scope>IDENTIFICATION</scope>
    <source>
        <strain evidence="5 6">Aabys</strain>
        <tissue evidence="6 7">Whole body</tissue>
    </source>
</reference>
<dbReference type="CDD" id="cd01939">
    <property type="entry name" value="Ketohexokinase"/>
    <property type="match status" value="1"/>
</dbReference>
<dbReference type="AlphaFoldDB" id="A0A1I8MQP4"/>
<feature type="signal peptide" evidence="1">
    <location>
        <begin position="1"/>
        <end position="21"/>
    </location>
</feature>
<evidence type="ECO:0000313" key="7">
    <source>
        <dbReference type="RefSeq" id="XP_058985071.1"/>
    </source>
</evidence>
<protein>
    <submittedName>
        <fullName evidence="5 6">Ketohexokinase-like</fullName>
    </submittedName>
</protein>
<evidence type="ECO:0000259" key="2">
    <source>
        <dbReference type="Pfam" id="PF00294"/>
    </source>
</evidence>
<dbReference type="Gene3D" id="3.40.1190.20">
    <property type="match status" value="1"/>
</dbReference>
<reference evidence="3" key="1">
    <citation type="submission" date="2020-05" db="UniProtKB">
        <authorList>
            <consortium name="EnsemblMetazoa"/>
        </authorList>
    </citation>
    <scope>IDENTIFICATION</scope>
    <source>
        <strain evidence="3">Aabys</strain>
    </source>
</reference>
<evidence type="ECO:0000313" key="8">
    <source>
        <dbReference type="RefSeq" id="XP_058985074.1"/>
    </source>
</evidence>
<keyword evidence="1" id="KW-0732">Signal</keyword>
<keyword evidence="4" id="KW-1185">Reference proteome</keyword>
<dbReference type="OrthoDB" id="204058at2759"/>
<dbReference type="GO" id="GO:0004454">
    <property type="term" value="F:ketohexokinase activity"/>
    <property type="evidence" value="ECO:0007669"/>
    <property type="project" value="InterPro"/>
</dbReference>
<dbReference type="InterPro" id="IPR011611">
    <property type="entry name" value="PfkB_dom"/>
</dbReference>
<accession>A0A1I8MQP4</accession>
<dbReference type="InterPro" id="IPR052562">
    <property type="entry name" value="Ketohexokinase-related"/>
</dbReference>
<dbReference type="VEuPathDB" id="VectorBase:MDOA007464"/>
<dbReference type="InterPro" id="IPR034093">
    <property type="entry name" value="KHK"/>
</dbReference>
<dbReference type="EnsemblMetazoa" id="MDOA007464-RB">
    <property type="protein sequence ID" value="MDOA007464-PB"/>
    <property type="gene ID" value="MDOA007464"/>
</dbReference>
<dbReference type="PANTHER" id="PTHR42774">
    <property type="entry name" value="PHOSPHOTRANSFERASE SYSTEM TRANSPORT PROTEIN"/>
    <property type="match status" value="1"/>
</dbReference>
<dbReference type="RefSeq" id="XP_058985071.1">
    <property type="nucleotide sequence ID" value="XM_059129088.1"/>
</dbReference>
<dbReference type="Pfam" id="PF00294">
    <property type="entry name" value="PfkB"/>
    <property type="match status" value="1"/>
</dbReference>
<dbReference type="GeneID" id="101899690"/>
<dbReference type="GO" id="GO:0006000">
    <property type="term" value="P:fructose metabolic process"/>
    <property type="evidence" value="ECO:0007669"/>
    <property type="project" value="InterPro"/>
</dbReference>
<feature type="domain" description="Carbohydrate kinase PfkB" evidence="2">
    <location>
        <begin position="4"/>
        <end position="307"/>
    </location>
</feature>
<gene>
    <name evidence="3" type="primary">101899690</name>
    <name evidence="5 6 7 8" type="synonym">LOC101899690</name>
</gene>
<dbReference type="PANTHER" id="PTHR42774:SF3">
    <property type="entry name" value="KETOHEXOKINASE"/>
    <property type="match status" value="1"/>
</dbReference>
<evidence type="ECO:0000313" key="5">
    <source>
        <dbReference type="RefSeq" id="XP_005183579.1"/>
    </source>
</evidence>
<dbReference type="RefSeq" id="XP_058985074.1">
    <property type="nucleotide sequence ID" value="XM_059129091.1"/>
</dbReference>